<dbReference type="GO" id="GO:0046872">
    <property type="term" value="F:metal ion binding"/>
    <property type="evidence" value="ECO:0007669"/>
    <property type="project" value="UniProtKB-KW"/>
</dbReference>
<evidence type="ECO:0000256" key="2">
    <source>
        <dbReference type="ARBA" id="ARBA00022896"/>
    </source>
</evidence>
<dbReference type="PaxDb" id="4113-PGSC0003DMT400096927"/>
<sequence length="122" mass="13716">MKHDVKDCVVAQDLPVPLIDIGGFFYGDHVVAQQTSRLVGEVCSSHSFFLVVNHGVDVNLISNAHRYMDMLFDLLSLKRKKISEKLVRIVAMPAALLECFCRSCLGKRLSLFNTLLKKTHLT</sequence>
<dbReference type="AlphaFoldDB" id="M1DZJ1"/>
<evidence type="ECO:0000259" key="4">
    <source>
        <dbReference type="Pfam" id="PF14226"/>
    </source>
</evidence>
<protein>
    <submittedName>
        <fullName evidence="5">Gibberellin 20-oxidase 1</fullName>
    </submittedName>
</protein>
<dbReference type="Gene3D" id="2.60.120.330">
    <property type="entry name" value="B-lactam Antibiotic, Isopenicillin N Synthase, Chain"/>
    <property type="match status" value="1"/>
</dbReference>
<dbReference type="GO" id="GO:0016706">
    <property type="term" value="F:2-oxoglutarate-dependent dioxygenase activity"/>
    <property type="evidence" value="ECO:0007669"/>
    <property type="project" value="UniProtKB-ARBA"/>
</dbReference>
<dbReference type="OMA" id="ALLECFC"/>
<feature type="domain" description="Non-haem dioxygenase N-terminal" evidence="4">
    <location>
        <begin position="16"/>
        <end position="82"/>
    </location>
</feature>
<organism evidence="5 6">
    <name type="scientific">Solanum tuberosum</name>
    <name type="common">Potato</name>
    <dbReference type="NCBI Taxonomy" id="4113"/>
    <lineage>
        <taxon>Eukaryota</taxon>
        <taxon>Viridiplantae</taxon>
        <taxon>Streptophyta</taxon>
        <taxon>Embryophyta</taxon>
        <taxon>Tracheophyta</taxon>
        <taxon>Spermatophyta</taxon>
        <taxon>Magnoliopsida</taxon>
        <taxon>eudicotyledons</taxon>
        <taxon>Gunneridae</taxon>
        <taxon>Pentapetalae</taxon>
        <taxon>asterids</taxon>
        <taxon>lamiids</taxon>
        <taxon>Solanales</taxon>
        <taxon>Solanaceae</taxon>
        <taxon>Solanoideae</taxon>
        <taxon>Solaneae</taxon>
        <taxon>Solanum</taxon>
    </lineage>
</organism>
<proteinExistence type="predicted"/>
<dbReference type="Gramene" id="PGSC0003DMT400096927">
    <property type="protein sequence ID" value="PGSC0003DMT400096927"/>
    <property type="gene ID" value="PGSC0003DMG400046498"/>
</dbReference>
<evidence type="ECO:0000313" key="6">
    <source>
        <dbReference type="Proteomes" id="UP000011115"/>
    </source>
</evidence>
<dbReference type="InterPro" id="IPR026992">
    <property type="entry name" value="DIOX_N"/>
</dbReference>
<dbReference type="Proteomes" id="UP000011115">
    <property type="component" value="Unassembled WGS sequence"/>
</dbReference>
<dbReference type="GO" id="GO:0031418">
    <property type="term" value="F:L-ascorbic acid binding"/>
    <property type="evidence" value="ECO:0007669"/>
    <property type="project" value="UniProtKB-KW"/>
</dbReference>
<evidence type="ECO:0000256" key="1">
    <source>
        <dbReference type="ARBA" id="ARBA00022723"/>
    </source>
</evidence>
<keyword evidence="1" id="KW-0479">Metal-binding</keyword>
<reference evidence="5" key="2">
    <citation type="submission" date="2015-06" db="UniProtKB">
        <authorList>
            <consortium name="EnsemblPlants"/>
        </authorList>
    </citation>
    <scope>IDENTIFICATION</scope>
    <source>
        <strain evidence="5">DM1-3 516 R44</strain>
    </source>
</reference>
<keyword evidence="3" id="KW-0408">Iron</keyword>
<evidence type="ECO:0000256" key="3">
    <source>
        <dbReference type="ARBA" id="ARBA00023004"/>
    </source>
</evidence>
<keyword evidence="2" id="KW-0847">Vitamin C</keyword>
<accession>M1DZJ1</accession>
<evidence type="ECO:0000313" key="5">
    <source>
        <dbReference type="EnsemblPlants" id="PGSC0003DMT400096927"/>
    </source>
</evidence>
<reference evidence="6" key="1">
    <citation type="journal article" date="2011" name="Nature">
        <title>Genome sequence and analysis of the tuber crop potato.</title>
        <authorList>
            <consortium name="The Potato Genome Sequencing Consortium"/>
        </authorList>
    </citation>
    <scope>NUCLEOTIDE SEQUENCE [LARGE SCALE GENOMIC DNA]</scope>
    <source>
        <strain evidence="6">cv. DM1-3 516 R44</strain>
    </source>
</reference>
<dbReference type="InParanoid" id="M1DZJ1"/>
<dbReference type="InterPro" id="IPR027443">
    <property type="entry name" value="IPNS-like_sf"/>
</dbReference>
<dbReference type="eggNOG" id="KOG0143">
    <property type="taxonomic scope" value="Eukaryota"/>
</dbReference>
<dbReference type="EnsemblPlants" id="PGSC0003DMT400096927">
    <property type="protein sequence ID" value="PGSC0003DMT400096927"/>
    <property type="gene ID" value="PGSC0003DMG400046498"/>
</dbReference>
<name>M1DZJ1_SOLTU</name>
<keyword evidence="6" id="KW-1185">Reference proteome</keyword>
<dbReference type="SMR" id="M1DZJ1"/>
<dbReference type="HOGENOM" id="CLU_2030847_0_0_1"/>
<dbReference type="Pfam" id="PF14226">
    <property type="entry name" value="DIOX_N"/>
    <property type="match status" value="1"/>
</dbReference>
<dbReference type="SUPFAM" id="SSF51197">
    <property type="entry name" value="Clavaminate synthase-like"/>
    <property type="match status" value="1"/>
</dbReference>